<name>A0AAD9R4N8_ACRCE</name>
<comment type="subcellular location">
    <subcellularLocation>
        <location evidence="2">Nucleus</location>
    </subcellularLocation>
</comment>
<keyword evidence="9" id="KW-0408">Iron</keyword>
<dbReference type="PANTHER" id="PTHR12549">
    <property type="entry name" value="JMJC DOMAIN-CONTAINING HISTONE DEMETHYLATION PROTEIN"/>
    <property type="match status" value="1"/>
</dbReference>
<feature type="compositionally biased region" description="Polar residues" evidence="14">
    <location>
        <begin position="366"/>
        <end position="375"/>
    </location>
</feature>
<keyword evidence="3" id="KW-0479">Metal-binding</keyword>
<evidence type="ECO:0000256" key="2">
    <source>
        <dbReference type="ARBA" id="ARBA00004123"/>
    </source>
</evidence>
<feature type="compositionally biased region" description="Acidic residues" evidence="14">
    <location>
        <begin position="1324"/>
        <end position="1334"/>
    </location>
</feature>
<feature type="compositionally biased region" description="Polar residues" evidence="14">
    <location>
        <begin position="315"/>
        <end position="334"/>
    </location>
</feature>
<sequence length="2265" mass="253993">MYPFRQVELVGKRFLSVPEKNSVRRNSRSSRVSNPLDYEWTTGVIRSCSEKDAHHPELKVLVEYDNEDWTAREWLRIHDGSFKIFLVEKTMVWSQRPDPSNPRRPLLWPALTFSPLIDKHGLSERENPVPVEVFVRREECRSYGQDDDALQPILRNNPDVMKELRQWQLQQKSKSILLDGPFTLTGCRVKVYRQTCRQWFSAVITGHDLISRELSVMDDTVLQTHRVNPRLVQVMLLANEPELDSVLRGEVVRVLPMRQHRHSQVIITAPLTQTTSSTHHSVAPSSWELYAGLTQTSNARGLENANQAAYLSSVSSTCTRPNTSKSPSSEQASTKARRKSADTKNSSSTSRRSTRSNSASSPAPSKETQTPQTVQSSFAASSVASPVVNQRTAAHSSGQLNCALSPSTNSSLSVGSSSAFPNEWSVKQPISPSKSPNVLKYNSSPGPKPTVNRSPFRSTPFCASPDKIMSSVVNMASPISGMSHRGMHSPGHVGHSGAHSPHPLYPHPMGHLNLSPNQLYALQLQQQQQMQTTEQQDFLVNLWHQHYQNLLHQYQMQCYQLQLILQQQEIIQQKPLTQEQRNFLVEYYNQLLHQYQRAQNLQQLATSMCHPIDDQGTAIGILPEGIQEKLRENLERQKAELRNLMPRLEQEQLQTFFTRLQQRTMTPEQIKDLYALLIQQQQEAQNRHAPPERQQEDERQKPKIHQYLQQSQEQLKKFLQLPKSLSFPQNAEGHQESTQEASGSSPLQKSQLSPSPSHSPSSSASCFTVHHLPIPSDADASSCSKVEEKPKSPPCMTTPSVEPPKQQESKMDNEIELTSTTTDEEPRSKSPHSILEKLLQQHVQAGRKSTETKSKRQKKSKDAWSSRKDSRKFVASKEEIHQRHKTSAFPNDILNETAGPCSTSRVASEASESLHSSVDKTDAETKEEFIETQLSRPRNSGLVDVPCLSSVKREEEVIATKTSEVAPSSLDRESLTELTPQVVTLESPKEDAPEALACWDLNTTHGEGPRIGANGIDSTVVLNGEPTLLDRNLSDDITITLVEENTHTASPTGSFEKPSLITTKGDETTDCEEKMEGDFTEKDCRDRAEPCRQVNDETNEASTVKEVEIPSSTTERLDKVSVVNASEKIGASSEPTACFSMDRISGGSDVVEGIAEKTVENIPRENSNSSEVHPSTESQQDVGFISETKHLANSFSVFSSNCSDLNGDHLFGNKGLKTYSKKLTPIKRKSSAKDGKLEDDSVFSKVYKMDNGKSSKMALKKLFQDKRKADMSQNLPKGLSNSHAKQKRFGKQCEIQRLLSEQTKKSRKKPCSKVKLPSKKAKCEEEEEEEEEEVGTNRGIDDLVKENAVKNVKLVDDVDRGLNSFSFVTDQSVEDVAASHSPTGKGAPISQFEDTKGNNEKMDISKERIQEKSPKKKLLKSKEQDISYDKNVVADSTGVSKDEPANGENFESLVESVMDEEIPDQVCANFSHLPKCRDCRDLQDEKSGFEFCRFSLFRRLRKRKNGTISAAGFQLPDHAAVEDLRPWLEGDKDMMDKNTSLYILLNIGGQFCSVMQQEKKAITQAGEKMSVAYKRAVQGVREMCDVCATTIFNMHWVCHRCGFGVCLDCYNLRVKERQEQSGQVGKRVFEFKWLTCCPGVCHQPKMLSVTQIIPKTILSDLGDELHRVRELWNIGTTCPCKGFVKSKPSNSAEITELSDGTMDTTENSQYQTNASDSCVGESEKREASEATPKPGFVSSTVNQTPIGSDSSFDGSDDVNLICDEITAVESTANREQEWLTEEKRRNHFTKKAGFGLVDAKPCNNKNESAGLSLLMDYNSSADASPCDSPAKLKGGTFNFSFASGLDLLALAADWNRGTEKAITPESQPVTTASEATRAESCDELRQSTAHVPCHSDVNSNTDAPHSWLCEGRLLRLHDPRSPGNMKAFEQRWKKGEPVLVSHVDKYLNLDIWTPKSFGEEFGSEIADVVNCRNGVVIERFKVGDFWEGFESIKDRPVDNNGEPMLLKLKDWPPKDDFSEKLPTRLPDFFVKPDLGPKMYNAYGSAACPKEGTTNLHLDMSDAVNVMVYVGVPRDQGAGEKERDDAIRAVDEACDESQRVRVRQETTRIGALWHIYAAEDADKIRDCLREIIKERKMKHSQHHDPIHDQCFYLDHDIRQRLKEDYGVEGWAICQCLGDSVFIPAGAPHQVRNLYSCVKVAEDFVSPERIDHCFRMTQEFRHLSVKHTNHEDKLQVKNIIYHAVKDALTSLKHYEQEEALTIKGQIE</sequence>
<dbReference type="Pfam" id="PF22987">
    <property type="entry name" value="Tudor_KDM3B"/>
    <property type="match status" value="1"/>
</dbReference>
<feature type="domain" description="JmjC" evidence="15">
    <location>
        <begin position="2010"/>
        <end position="2219"/>
    </location>
</feature>
<evidence type="ECO:0000313" key="16">
    <source>
        <dbReference type="EMBL" id="KAK2572770.1"/>
    </source>
</evidence>
<proteinExistence type="inferred from homology"/>
<feature type="compositionally biased region" description="Basic and acidic residues" evidence="14">
    <location>
        <begin position="848"/>
        <end position="881"/>
    </location>
</feature>
<dbReference type="GO" id="GO:0051213">
    <property type="term" value="F:dioxygenase activity"/>
    <property type="evidence" value="ECO:0007669"/>
    <property type="project" value="UniProtKB-KW"/>
</dbReference>
<feature type="compositionally biased region" description="Polar residues" evidence="14">
    <location>
        <begin position="900"/>
        <end position="916"/>
    </location>
</feature>
<dbReference type="GO" id="GO:0006357">
    <property type="term" value="P:regulation of transcription by RNA polymerase II"/>
    <property type="evidence" value="ECO:0007669"/>
    <property type="project" value="TreeGrafter"/>
</dbReference>
<evidence type="ECO:0000256" key="3">
    <source>
        <dbReference type="ARBA" id="ARBA00022723"/>
    </source>
</evidence>
<dbReference type="GO" id="GO:0000785">
    <property type="term" value="C:chromatin"/>
    <property type="evidence" value="ECO:0007669"/>
    <property type="project" value="TreeGrafter"/>
</dbReference>
<evidence type="ECO:0000259" key="15">
    <source>
        <dbReference type="PROSITE" id="PS51184"/>
    </source>
</evidence>
<feature type="compositionally biased region" description="Polar residues" evidence="14">
    <location>
        <begin position="1737"/>
        <end position="1746"/>
    </location>
</feature>
<dbReference type="Proteomes" id="UP001249851">
    <property type="component" value="Unassembled WGS sequence"/>
</dbReference>
<keyword evidence="7" id="KW-0223">Dioxygenase</keyword>
<dbReference type="InterPro" id="IPR054294">
    <property type="entry name" value="DUF7030"/>
</dbReference>
<evidence type="ECO:0000256" key="13">
    <source>
        <dbReference type="ARBA" id="ARBA00037987"/>
    </source>
</evidence>
<keyword evidence="8" id="KW-0560">Oxidoreductase</keyword>
<feature type="compositionally biased region" description="Polar residues" evidence="14">
    <location>
        <begin position="428"/>
        <end position="457"/>
    </location>
</feature>
<comment type="caution">
    <text evidence="16">The sequence shown here is derived from an EMBL/GenBank/DDBJ whole genome shotgun (WGS) entry which is preliminary data.</text>
</comment>
<evidence type="ECO:0000256" key="11">
    <source>
        <dbReference type="ARBA" id="ARBA00023163"/>
    </source>
</evidence>
<dbReference type="GO" id="GO:0032454">
    <property type="term" value="F:histone H3K9 demethylase activity"/>
    <property type="evidence" value="ECO:0007669"/>
    <property type="project" value="InterPro"/>
</dbReference>
<dbReference type="GO" id="GO:0003712">
    <property type="term" value="F:transcription coregulator activity"/>
    <property type="evidence" value="ECO:0007669"/>
    <property type="project" value="TreeGrafter"/>
</dbReference>
<keyword evidence="17" id="KW-1185">Reference proteome</keyword>
<feature type="region of interest" description="Disordered" evidence="14">
    <location>
        <begin position="315"/>
        <end position="378"/>
    </location>
</feature>
<feature type="region of interest" description="Disordered" evidence="14">
    <location>
        <begin position="1301"/>
        <end position="1337"/>
    </location>
</feature>
<feature type="region of interest" description="Disordered" evidence="14">
    <location>
        <begin position="1691"/>
        <end position="1753"/>
    </location>
</feature>
<keyword evidence="12" id="KW-0539">Nucleus</keyword>
<evidence type="ECO:0000256" key="6">
    <source>
        <dbReference type="ARBA" id="ARBA00022853"/>
    </source>
</evidence>
<evidence type="ECO:0000256" key="12">
    <source>
        <dbReference type="ARBA" id="ARBA00023242"/>
    </source>
</evidence>
<dbReference type="InterPro" id="IPR054504">
    <property type="entry name" value="PWWP_KDM3B"/>
</dbReference>
<keyword evidence="11" id="KW-0804">Transcription</keyword>
<dbReference type="EMBL" id="JARQWQ010000003">
    <property type="protein sequence ID" value="KAK2572770.1"/>
    <property type="molecule type" value="Genomic_DNA"/>
</dbReference>
<feature type="region of interest" description="Disordered" evidence="14">
    <location>
        <begin position="1378"/>
        <end position="1399"/>
    </location>
</feature>
<dbReference type="SUPFAM" id="SSF51197">
    <property type="entry name" value="Clavaminate synthase-like"/>
    <property type="match status" value="1"/>
</dbReference>
<evidence type="ECO:0000256" key="9">
    <source>
        <dbReference type="ARBA" id="ARBA00023004"/>
    </source>
</evidence>
<reference evidence="16" key="2">
    <citation type="journal article" date="2023" name="Science">
        <title>Genomic signatures of disease resistance in endangered staghorn corals.</title>
        <authorList>
            <person name="Vollmer S.V."/>
            <person name="Selwyn J.D."/>
            <person name="Despard B.A."/>
            <person name="Roesel C.L."/>
        </authorList>
    </citation>
    <scope>NUCLEOTIDE SEQUENCE</scope>
    <source>
        <strain evidence="16">K2</strain>
    </source>
</reference>
<feature type="region of interest" description="Disordered" evidence="14">
    <location>
        <begin position="400"/>
        <end position="458"/>
    </location>
</feature>
<dbReference type="Gene3D" id="2.60.120.650">
    <property type="entry name" value="Cupin"/>
    <property type="match status" value="2"/>
</dbReference>
<dbReference type="Pfam" id="PF22989">
    <property type="entry name" value="DUF7030"/>
    <property type="match status" value="1"/>
</dbReference>
<evidence type="ECO:0000256" key="7">
    <source>
        <dbReference type="ARBA" id="ARBA00022964"/>
    </source>
</evidence>
<feature type="compositionally biased region" description="Low complexity" evidence="14">
    <location>
        <begin position="405"/>
        <end position="418"/>
    </location>
</feature>
<evidence type="ECO:0000256" key="14">
    <source>
        <dbReference type="SAM" id="MobiDB-lite"/>
    </source>
</evidence>
<evidence type="ECO:0000256" key="10">
    <source>
        <dbReference type="ARBA" id="ARBA00023015"/>
    </source>
</evidence>
<organism evidence="16 17">
    <name type="scientific">Acropora cervicornis</name>
    <name type="common">Staghorn coral</name>
    <dbReference type="NCBI Taxonomy" id="6130"/>
    <lineage>
        <taxon>Eukaryota</taxon>
        <taxon>Metazoa</taxon>
        <taxon>Cnidaria</taxon>
        <taxon>Anthozoa</taxon>
        <taxon>Hexacorallia</taxon>
        <taxon>Scleractinia</taxon>
        <taxon>Astrocoeniina</taxon>
        <taxon>Acroporidae</taxon>
        <taxon>Acropora</taxon>
    </lineage>
</organism>
<gene>
    <name evidence="16" type="ORF">P5673_001754</name>
</gene>
<evidence type="ECO:0000256" key="5">
    <source>
        <dbReference type="ARBA" id="ARBA00022833"/>
    </source>
</evidence>
<feature type="compositionally biased region" description="Basic and acidic residues" evidence="14">
    <location>
        <begin position="917"/>
        <end position="929"/>
    </location>
</feature>
<evidence type="ECO:0000256" key="4">
    <source>
        <dbReference type="ARBA" id="ARBA00022771"/>
    </source>
</evidence>
<accession>A0AAD9R4N8</accession>
<dbReference type="Pfam" id="PF02373">
    <property type="entry name" value="JmjC"/>
    <property type="match status" value="1"/>
</dbReference>
<feature type="compositionally biased region" description="Basic and acidic residues" evidence="14">
    <location>
        <begin position="685"/>
        <end position="701"/>
    </location>
</feature>
<evidence type="ECO:0000313" key="17">
    <source>
        <dbReference type="Proteomes" id="UP001249851"/>
    </source>
</evidence>
<dbReference type="InterPro" id="IPR003347">
    <property type="entry name" value="JmjC_dom"/>
</dbReference>
<dbReference type="InterPro" id="IPR045109">
    <property type="entry name" value="LSDs-like"/>
</dbReference>
<feature type="compositionally biased region" description="Low complexity" evidence="14">
    <location>
        <begin position="345"/>
        <end position="365"/>
    </location>
</feature>
<keyword evidence="5" id="KW-0862">Zinc</keyword>
<feature type="compositionally biased region" description="Low complexity" evidence="14">
    <location>
        <begin position="742"/>
        <end position="765"/>
    </location>
</feature>
<keyword evidence="6" id="KW-0156">Chromatin regulator</keyword>
<feature type="compositionally biased region" description="Basic residues" evidence="14">
    <location>
        <begin position="1305"/>
        <end position="1320"/>
    </location>
</feature>
<dbReference type="PANTHER" id="PTHR12549:SF38">
    <property type="entry name" value="JMJC DOMAIN-CONTAINING HISTONE DEMETHYLASE 2, ISOFORM A"/>
    <property type="match status" value="1"/>
</dbReference>
<comment type="similarity">
    <text evidence="13">Belongs to the JHDM2 histone demethylase family.</text>
</comment>
<feature type="region of interest" description="Disordered" evidence="14">
    <location>
        <begin position="728"/>
        <end position="933"/>
    </location>
</feature>
<keyword evidence="4" id="KW-0863">Zinc-finger</keyword>
<comment type="cofactor">
    <cofactor evidence="1">
        <name>Fe(2+)</name>
        <dbReference type="ChEBI" id="CHEBI:29033"/>
    </cofactor>
</comment>
<dbReference type="PROSITE" id="PS51184">
    <property type="entry name" value="JMJC"/>
    <property type="match status" value="1"/>
</dbReference>
<feature type="compositionally biased region" description="Polar residues" evidence="14">
    <location>
        <begin position="1701"/>
        <end position="1716"/>
    </location>
</feature>
<reference evidence="16" key="1">
    <citation type="journal article" date="2023" name="G3 (Bethesda)">
        <title>Whole genome assembly and annotation of the endangered Caribbean coral Acropora cervicornis.</title>
        <authorList>
            <person name="Selwyn J.D."/>
            <person name="Vollmer S.V."/>
        </authorList>
    </citation>
    <scope>NUCLEOTIDE SEQUENCE</scope>
    <source>
        <strain evidence="16">K2</strain>
    </source>
</reference>
<keyword evidence="10" id="KW-0805">Transcription regulation</keyword>
<dbReference type="Pfam" id="PF22988">
    <property type="entry name" value="PWWP_KDM3B"/>
    <property type="match status" value="1"/>
</dbReference>
<dbReference type="GO" id="GO:0000118">
    <property type="term" value="C:histone deacetylase complex"/>
    <property type="evidence" value="ECO:0007669"/>
    <property type="project" value="TreeGrafter"/>
</dbReference>
<dbReference type="GO" id="GO:0031490">
    <property type="term" value="F:chromatin DNA binding"/>
    <property type="evidence" value="ECO:0007669"/>
    <property type="project" value="TreeGrafter"/>
</dbReference>
<feature type="region of interest" description="Disordered" evidence="14">
    <location>
        <begin position="681"/>
        <end position="703"/>
    </location>
</feature>
<protein>
    <submittedName>
        <fullName evidence="16">JmjC domain-containing histone demethylation protein 2C</fullName>
    </submittedName>
</protein>
<dbReference type="InterPro" id="IPR054503">
    <property type="entry name" value="KDM3AB_Tudor"/>
</dbReference>
<evidence type="ECO:0000256" key="1">
    <source>
        <dbReference type="ARBA" id="ARBA00001954"/>
    </source>
</evidence>
<dbReference type="SMART" id="SM00558">
    <property type="entry name" value="JmjC"/>
    <property type="match status" value="1"/>
</dbReference>
<evidence type="ECO:0000256" key="8">
    <source>
        <dbReference type="ARBA" id="ARBA00023002"/>
    </source>
</evidence>
<dbReference type="GO" id="GO:0008270">
    <property type="term" value="F:zinc ion binding"/>
    <property type="evidence" value="ECO:0007669"/>
    <property type="project" value="UniProtKB-KW"/>
</dbReference>